<feature type="compositionally biased region" description="Basic and acidic residues" evidence="1">
    <location>
        <begin position="12"/>
        <end position="24"/>
    </location>
</feature>
<feature type="region of interest" description="Disordered" evidence="1">
    <location>
        <begin position="79"/>
        <end position="125"/>
    </location>
</feature>
<comment type="caution">
    <text evidence="2">The sequence shown here is derived from an EMBL/GenBank/DDBJ whole genome shotgun (WGS) entry which is preliminary data.</text>
</comment>
<dbReference type="EMBL" id="JAOYFB010000038">
    <property type="protein sequence ID" value="KAK4027390.1"/>
    <property type="molecule type" value="Genomic_DNA"/>
</dbReference>
<gene>
    <name evidence="2" type="ORF">OUZ56_016436</name>
</gene>
<evidence type="ECO:0000313" key="3">
    <source>
        <dbReference type="Proteomes" id="UP001234178"/>
    </source>
</evidence>
<name>A0ABR0AQI3_9CRUS</name>
<organism evidence="2 3">
    <name type="scientific">Daphnia magna</name>
    <dbReference type="NCBI Taxonomy" id="35525"/>
    <lineage>
        <taxon>Eukaryota</taxon>
        <taxon>Metazoa</taxon>
        <taxon>Ecdysozoa</taxon>
        <taxon>Arthropoda</taxon>
        <taxon>Crustacea</taxon>
        <taxon>Branchiopoda</taxon>
        <taxon>Diplostraca</taxon>
        <taxon>Cladocera</taxon>
        <taxon>Anomopoda</taxon>
        <taxon>Daphniidae</taxon>
        <taxon>Daphnia</taxon>
    </lineage>
</organism>
<proteinExistence type="predicted"/>
<feature type="compositionally biased region" description="Polar residues" evidence="1">
    <location>
        <begin position="1"/>
        <end position="11"/>
    </location>
</feature>
<keyword evidence="3" id="KW-1185">Reference proteome</keyword>
<feature type="region of interest" description="Disordered" evidence="1">
    <location>
        <begin position="1"/>
        <end position="24"/>
    </location>
</feature>
<dbReference type="Proteomes" id="UP001234178">
    <property type="component" value="Unassembled WGS sequence"/>
</dbReference>
<reference evidence="2 3" key="1">
    <citation type="journal article" date="2023" name="Nucleic Acids Res.">
        <title>The hologenome of Daphnia magna reveals possible DNA methylation and microbiome-mediated evolution of the host genome.</title>
        <authorList>
            <person name="Chaturvedi A."/>
            <person name="Li X."/>
            <person name="Dhandapani V."/>
            <person name="Marshall H."/>
            <person name="Kissane S."/>
            <person name="Cuenca-Cambronero M."/>
            <person name="Asole G."/>
            <person name="Calvet F."/>
            <person name="Ruiz-Romero M."/>
            <person name="Marangio P."/>
            <person name="Guigo R."/>
            <person name="Rago D."/>
            <person name="Mirbahai L."/>
            <person name="Eastwood N."/>
            <person name="Colbourne J.K."/>
            <person name="Zhou J."/>
            <person name="Mallon E."/>
            <person name="Orsini L."/>
        </authorList>
    </citation>
    <scope>NUCLEOTIDE SEQUENCE [LARGE SCALE GENOMIC DNA]</scope>
    <source>
        <strain evidence="2">LRV0_1</strain>
    </source>
</reference>
<evidence type="ECO:0000256" key="1">
    <source>
        <dbReference type="SAM" id="MobiDB-lite"/>
    </source>
</evidence>
<evidence type="ECO:0008006" key="4">
    <source>
        <dbReference type="Google" id="ProtNLM"/>
    </source>
</evidence>
<accession>A0ABR0AQI3</accession>
<sequence length="125" mass="14085">MAQNLSPSVSSIKEKLKNSRGREEECAANLHLHRQDLLRTRTAAIDVVLDHQKAIVQLDQELEENSKDIKNLCWIPVKRKEESSRSSTGRLTICRAPSHPDDRVFPEDTPQLAGHGVLRPQDPGM</sequence>
<evidence type="ECO:0000313" key="2">
    <source>
        <dbReference type="EMBL" id="KAK4027390.1"/>
    </source>
</evidence>
<protein>
    <recommendedName>
        <fullName evidence="4">Tektin</fullName>
    </recommendedName>
</protein>